<dbReference type="KEGG" id="luo:HHL09_08515"/>
<evidence type="ECO:0000259" key="2">
    <source>
        <dbReference type="Pfam" id="PF08327"/>
    </source>
</evidence>
<dbReference type="Proteomes" id="UP000501812">
    <property type="component" value="Chromosome"/>
</dbReference>
<evidence type="ECO:0000313" key="3">
    <source>
        <dbReference type="EMBL" id="QJE95825.1"/>
    </source>
</evidence>
<evidence type="ECO:0000256" key="1">
    <source>
        <dbReference type="ARBA" id="ARBA00006817"/>
    </source>
</evidence>
<protein>
    <submittedName>
        <fullName evidence="3">SRPBCC domain-containing protein</fullName>
    </submittedName>
</protein>
<organism evidence="3 4">
    <name type="scientific">Luteolibacter luteus</name>
    <dbReference type="NCBI Taxonomy" id="2728835"/>
    <lineage>
        <taxon>Bacteria</taxon>
        <taxon>Pseudomonadati</taxon>
        <taxon>Verrucomicrobiota</taxon>
        <taxon>Verrucomicrobiia</taxon>
        <taxon>Verrucomicrobiales</taxon>
        <taxon>Verrucomicrobiaceae</taxon>
        <taxon>Luteolibacter</taxon>
    </lineage>
</organism>
<dbReference type="EMBL" id="CP051774">
    <property type="protein sequence ID" value="QJE95825.1"/>
    <property type="molecule type" value="Genomic_DNA"/>
</dbReference>
<feature type="domain" description="Activator of Hsp90 ATPase homologue 1/2-like C-terminal" evidence="2">
    <location>
        <begin position="18"/>
        <end position="147"/>
    </location>
</feature>
<dbReference type="Pfam" id="PF08327">
    <property type="entry name" value="AHSA1"/>
    <property type="match status" value="1"/>
</dbReference>
<dbReference type="CDD" id="cd07814">
    <property type="entry name" value="SRPBCC_CalC_Aha1-like"/>
    <property type="match status" value="1"/>
</dbReference>
<dbReference type="InterPro" id="IPR023393">
    <property type="entry name" value="START-like_dom_sf"/>
</dbReference>
<evidence type="ECO:0000313" key="4">
    <source>
        <dbReference type="Proteomes" id="UP000501812"/>
    </source>
</evidence>
<comment type="similarity">
    <text evidence="1">Belongs to the AHA1 family.</text>
</comment>
<dbReference type="SUPFAM" id="SSF55961">
    <property type="entry name" value="Bet v1-like"/>
    <property type="match status" value="1"/>
</dbReference>
<sequence>MASGDSPLVVVTHIYPFQRETVFNAWLDPGKVGKWMFGPPLREETIVRMGLEARVGGHFSFVVNREGKDFDHVGEYLEIESPQLLAFTWGIKGMSEDPESRVRVEIVPTTGGCELSLQHQIPAEWAEFVNRTKEGWTKMLASLEKTLAREGKA</sequence>
<dbReference type="AlphaFoldDB" id="A0A858RGJ1"/>
<proteinExistence type="inferred from homology"/>
<dbReference type="InterPro" id="IPR013538">
    <property type="entry name" value="ASHA1/2-like_C"/>
</dbReference>
<accession>A0A858RGJ1</accession>
<name>A0A858RGJ1_9BACT</name>
<reference evidence="3 4" key="1">
    <citation type="submission" date="2020-04" db="EMBL/GenBank/DDBJ databases">
        <title>Luteolibacter sp. G-1-1-1 isolated from soil.</title>
        <authorList>
            <person name="Dahal R.H."/>
        </authorList>
    </citation>
    <scope>NUCLEOTIDE SEQUENCE [LARGE SCALE GENOMIC DNA]</scope>
    <source>
        <strain evidence="3 4">G-1-1-1</strain>
    </source>
</reference>
<gene>
    <name evidence="3" type="ORF">HHL09_08515</name>
</gene>
<keyword evidence="4" id="KW-1185">Reference proteome</keyword>
<dbReference type="Gene3D" id="3.30.530.20">
    <property type="match status" value="1"/>
</dbReference>